<protein>
    <submittedName>
        <fullName evidence="2">Uncharacterized protein</fullName>
    </submittedName>
</protein>
<proteinExistence type="predicted"/>
<feature type="chain" id="PRO_5027943158" evidence="1">
    <location>
        <begin position="20"/>
        <end position="82"/>
    </location>
</feature>
<gene>
    <name evidence="2" type="ORF">MENT_LOCUS50820</name>
</gene>
<dbReference type="AlphaFoldDB" id="A0A6V7XDZ5"/>
<comment type="caution">
    <text evidence="2">The sequence shown here is derived from an EMBL/GenBank/DDBJ whole genome shotgun (WGS) entry which is preliminary data.</text>
</comment>
<evidence type="ECO:0000313" key="2">
    <source>
        <dbReference type="EMBL" id="CAD2197559.1"/>
    </source>
</evidence>
<accession>A0A6V7XDZ5</accession>
<feature type="signal peptide" evidence="1">
    <location>
        <begin position="1"/>
        <end position="19"/>
    </location>
</feature>
<dbReference type="EMBL" id="CAJEWN010001448">
    <property type="protein sequence ID" value="CAD2197559.1"/>
    <property type="molecule type" value="Genomic_DNA"/>
</dbReference>
<evidence type="ECO:0000313" key="3">
    <source>
        <dbReference type="Proteomes" id="UP000580250"/>
    </source>
</evidence>
<keyword evidence="1" id="KW-0732">Signal</keyword>
<organism evidence="2 3">
    <name type="scientific">Meloidogyne enterolobii</name>
    <name type="common">Root-knot nematode worm</name>
    <name type="synonym">Meloidogyne mayaguensis</name>
    <dbReference type="NCBI Taxonomy" id="390850"/>
    <lineage>
        <taxon>Eukaryota</taxon>
        <taxon>Metazoa</taxon>
        <taxon>Ecdysozoa</taxon>
        <taxon>Nematoda</taxon>
        <taxon>Chromadorea</taxon>
        <taxon>Rhabditida</taxon>
        <taxon>Tylenchina</taxon>
        <taxon>Tylenchomorpha</taxon>
        <taxon>Tylenchoidea</taxon>
        <taxon>Meloidogynidae</taxon>
        <taxon>Meloidogyninae</taxon>
        <taxon>Meloidogyne</taxon>
    </lineage>
</organism>
<reference evidence="2 3" key="1">
    <citation type="submission" date="2020-08" db="EMBL/GenBank/DDBJ databases">
        <authorList>
            <person name="Koutsovoulos G."/>
            <person name="Danchin GJ E."/>
        </authorList>
    </citation>
    <scope>NUCLEOTIDE SEQUENCE [LARGE SCALE GENOMIC DNA]</scope>
</reference>
<dbReference type="OrthoDB" id="5883820at2759"/>
<dbReference type="Proteomes" id="UP000580250">
    <property type="component" value="Unassembled WGS sequence"/>
</dbReference>
<evidence type="ECO:0000256" key="1">
    <source>
        <dbReference type="SAM" id="SignalP"/>
    </source>
</evidence>
<sequence>MKLILVFLFLFAFIEFGMGLIRCKWDGHCTGSGKPDRNTLCGICYSCTYKGCCHWLYTFVNVCCQIPGWRHKDYQKRFCKGV</sequence>
<name>A0A6V7XDZ5_MELEN</name>